<evidence type="ECO:0000313" key="2">
    <source>
        <dbReference type="EMBL" id="HIX19190.1"/>
    </source>
</evidence>
<dbReference type="AlphaFoldDB" id="A0A9D2AGC4"/>
<evidence type="ECO:0000313" key="3">
    <source>
        <dbReference type="Proteomes" id="UP000823964"/>
    </source>
</evidence>
<reference evidence="2" key="2">
    <citation type="submission" date="2021-04" db="EMBL/GenBank/DDBJ databases">
        <authorList>
            <person name="Gilroy R."/>
        </authorList>
    </citation>
    <scope>NUCLEOTIDE SEQUENCE</scope>
    <source>
        <strain evidence="2">14975</strain>
    </source>
</reference>
<keyword evidence="1" id="KW-0472">Membrane</keyword>
<comment type="caution">
    <text evidence="2">The sequence shown here is derived from an EMBL/GenBank/DDBJ whole genome shotgun (WGS) entry which is preliminary data.</text>
</comment>
<name>A0A9D2AGC4_9BACT</name>
<gene>
    <name evidence="2" type="ORF">H9862_01140</name>
</gene>
<dbReference type="Proteomes" id="UP000823964">
    <property type="component" value="Unassembled WGS sequence"/>
</dbReference>
<organism evidence="2 3">
    <name type="scientific">Candidatus Akkermansia intestinigallinarum</name>
    <dbReference type="NCBI Taxonomy" id="2838431"/>
    <lineage>
        <taxon>Bacteria</taxon>
        <taxon>Pseudomonadati</taxon>
        <taxon>Verrucomicrobiota</taxon>
        <taxon>Verrucomicrobiia</taxon>
        <taxon>Verrucomicrobiales</taxon>
        <taxon>Akkermansiaceae</taxon>
        <taxon>Akkermansia</taxon>
    </lineage>
</organism>
<evidence type="ECO:0000256" key="1">
    <source>
        <dbReference type="SAM" id="Phobius"/>
    </source>
</evidence>
<dbReference type="EMBL" id="DXFQ01000014">
    <property type="protein sequence ID" value="HIX19190.1"/>
    <property type="molecule type" value="Genomic_DNA"/>
</dbReference>
<reference evidence="2" key="1">
    <citation type="journal article" date="2021" name="PeerJ">
        <title>Extensive microbial diversity within the chicken gut microbiome revealed by metagenomics and culture.</title>
        <authorList>
            <person name="Gilroy R."/>
            <person name="Ravi A."/>
            <person name="Getino M."/>
            <person name="Pursley I."/>
            <person name="Horton D.L."/>
            <person name="Alikhan N.F."/>
            <person name="Baker D."/>
            <person name="Gharbi K."/>
            <person name="Hall N."/>
            <person name="Watson M."/>
            <person name="Adriaenssens E.M."/>
            <person name="Foster-Nyarko E."/>
            <person name="Jarju S."/>
            <person name="Secka A."/>
            <person name="Antonio M."/>
            <person name="Oren A."/>
            <person name="Chaudhuri R.R."/>
            <person name="La Ragione R."/>
            <person name="Hildebrand F."/>
            <person name="Pallen M.J."/>
        </authorList>
    </citation>
    <scope>NUCLEOTIDE SEQUENCE</scope>
    <source>
        <strain evidence="2">14975</strain>
    </source>
</reference>
<feature type="transmembrane region" description="Helical" evidence="1">
    <location>
        <begin position="68"/>
        <end position="94"/>
    </location>
</feature>
<protein>
    <submittedName>
        <fullName evidence="2">Uncharacterized protein</fullName>
    </submittedName>
</protein>
<sequence length="282" mass="31395">MANTENRKRNRPGMLRSLLDGLLAFRRHAPGDEVLRDSMFPHPDDEEAEAEARLRPKRGLLGSMWMRFNLFSALALLLFLSFTFLLYYAFFMLWTPRDLSTVPGYRDGVPGPDIRRLVQEADGQEISFSDADVNRYIARTCRARQSGIFSILAHAEGVAVVFHEGYAEVVVERSLSAALKQTSSVDLSFTREIEHGVPVLKAHFNGGNALTESLPRGGQIGSADVPERCVQLLCYALESMADCYPDIVDAVREHDYLPVFSEGRVTLVPPTSPSTASIESTR</sequence>
<proteinExistence type="predicted"/>
<keyword evidence="1" id="KW-0812">Transmembrane</keyword>
<accession>A0A9D2AGC4</accession>
<keyword evidence="1" id="KW-1133">Transmembrane helix</keyword>